<dbReference type="Pfam" id="PF00374">
    <property type="entry name" value="NiFeSe_Hases"/>
    <property type="match status" value="1"/>
</dbReference>
<dbReference type="Gene3D" id="1.10.645.10">
    <property type="entry name" value="Cytochrome-c3 Hydrogenase, chain B"/>
    <property type="match status" value="1"/>
</dbReference>
<evidence type="ECO:0000313" key="4">
    <source>
        <dbReference type="Proteomes" id="UP000286931"/>
    </source>
</evidence>
<name>A0A401YMI6_9ACTN</name>
<feature type="binding site" evidence="1">
    <location>
        <position position="443"/>
    </location>
    <ligand>
        <name>Fe cation</name>
        <dbReference type="ChEBI" id="CHEBI:24875"/>
    </ligand>
</feature>
<feature type="binding site" evidence="1">
    <location>
        <position position="440"/>
    </location>
    <ligand>
        <name>Ni(2+)</name>
        <dbReference type="ChEBI" id="CHEBI:49786"/>
    </ligand>
</feature>
<protein>
    <submittedName>
        <fullName evidence="3">Ni/Fe hydrogenase subunit alpha</fullName>
    </submittedName>
</protein>
<comment type="cofactor">
    <cofactor evidence="1">
        <name>Ni(2+)</name>
        <dbReference type="ChEBI" id="CHEBI:49786"/>
    </cofactor>
</comment>
<comment type="caution">
    <text evidence="3">The sequence shown here is derived from an EMBL/GenBank/DDBJ whole genome shotgun (WGS) entry which is preliminary data.</text>
</comment>
<feature type="binding site" evidence="1">
    <location>
        <position position="69"/>
    </location>
    <ligand>
        <name>Fe cation</name>
        <dbReference type="ChEBI" id="CHEBI:24875"/>
    </ligand>
</feature>
<dbReference type="OrthoDB" id="9761717at2"/>
<sequence length="459" mass="50054">MTHRGSRVLHVGSLSRVEGESALRLNLIGDRVTHARLAIYEPPRFFEALLRGRSYTEPPDITSRICGICPVAYQLSACRAVEDACGVVVDGQLAALRRLLYCGEWIESQTLHIHLLHAPDFLGRDSAIDLARTHRSDVERGLRLKQAGNTILELLGGRAIHPVNVRLGGFHRVPTVAELRPLAETLLRARDDAAQTVRWVAGFEFPDAECDHDLLALSEPGTYAIESGTPTVMPAPRTAGPRPDGNRAPPTRTFALPTFGDHVVEHQVPHSTALHSRLDGRRHLTGSLARYAISGRWLSPLALQAALDAGLADPRQAAVCRNPFRSIIVRAVEVLYAVDEALRLIASYEPPLRPAVPVPPRPGTGHGATEAPRGLLYHRYTLDARGTVTDAVLVPPTAQNQGAIEEDLRRQVQDRLDAGDPTDAALTALCERVIRNHDPCISCSAHFLDLTVDRAGPAR</sequence>
<keyword evidence="1" id="KW-0533">Nickel</keyword>
<dbReference type="PANTHER" id="PTHR43600">
    <property type="entry name" value="COENZYME F420 HYDROGENASE, SUBUNIT ALPHA"/>
    <property type="match status" value="1"/>
</dbReference>
<reference evidence="3 4" key="1">
    <citation type="submission" date="2018-12" db="EMBL/GenBank/DDBJ databases">
        <title>Draft genome sequence of Embleya hyalina NBRC 13850T.</title>
        <authorList>
            <person name="Komaki H."/>
            <person name="Hosoyama A."/>
            <person name="Kimura A."/>
            <person name="Ichikawa N."/>
            <person name="Tamura T."/>
        </authorList>
    </citation>
    <scope>NUCLEOTIDE SEQUENCE [LARGE SCALE GENOMIC DNA]</scope>
    <source>
        <strain evidence="3 4">NBRC 13850</strain>
    </source>
</reference>
<gene>
    <name evidence="3" type="ORF">EHYA_03517</name>
</gene>
<dbReference type="AlphaFoldDB" id="A0A401YMI6"/>
<feature type="binding site" evidence="1">
    <location>
        <position position="446"/>
    </location>
    <ligand>
        <name>Mg(2+)</name>
        <dbReference type="ChEBI" id="CHEBI:18420"/>
    </ligand>
</feature>
<dbReference type="PANTHER" id="PTHR43600:SF4">
    <property type="entry name" value="CYTOSOLIC NIFE-HYDROGENASE, ALPHA SUBUNIT"/>
    <property type="match status" value="1"/>
</dbReference>
<dbReference type="SUPFAM" id="SSF56762">
    <property type="entry name" value="HydB/Nqo4-like"/>
    <property type="match status" value="1"/>
</dbReference>
<feature type="region of interest" description="Disordered" evidence="2">
    <location>
        <begin position="226"/>
        <end position="248"/>
    </location>
</feature>
<dbReference type="InterPro" id="IPR001501">
    <property type="entry name" value="Ni-dep_hyd_lsu"/>
</dbReference>
<feature type="binding site" evidence="1">
    <location>
        <position position="393"/>
    </location>
    <ligand>
        <name>Mg(2+)</name>
        <dbReference type="ChEBI" id="CHEBI:18420"/>
    </ligand>
</feature>
<keyword evidence="4" id="KW-1185">Reference proteome</keyword>
<proteinExistence type="predicted"/>
<feature type="binding site" evidence="1">
    <location>
        <position position="66"/>
    </location>
    <ligand>
        <name>Ni(2+)</name>
        <dbReference type="ChEBI" id="CHEBI:49786"/>
    </ligand>
</feature>
<dbReference type="Proteomes" id="UP000286931">
    <property type="component" value="Unassembled WGS sequence"/>
</dbReference>
<organism evidence="3 4">
    <name type="scientific">Embleya hyalina</name>
    <dbReference type="NCBI Taxonomy" id="516124"/>
    <lineage>
        <taxon>Bacteria</taxon>
        <taxon>Bacillati</taxon>
        <taxon>Actinomycetota</taxon>
        <taxon>Actinomycetes</taxon>
        <taxon>Kitasatosporales</taxon>
        <taxon>Streptomycetaceae</taxon>
        <taxon>Embleya</taxon>
    </lineage>
</organism>
<comment type="cofactor">
    <cofactor evidence="1">
        <name>Fe cation</name>
        <dbReference type="ChEBI" id="CHEBI:24875"/>
    </cofactor>
</comment>
<dbReference type="GO" id="GO:0016151">
    <property type="term" value="F:nickel cation binding"/>
    <property type="evidence" value="ECO:0007669"/>
    <property type="project" value="InterPro"/>
</dbReference>
<keyword evidence="1" id="KW-0479">Metal-binding</keyword>
<accession>A0A401YMI6</accession>
<keyword evidence="1" id="KW-0460">Magnesium</keyword>
<dbReference type="RefSeq" id="WP_126637946.1">
    <property type="nucleotide sequence ID" value="NZ_BIFH01000019.1"/>
</dbReference>
<evidence type="ECO:0000256" key="1">
    <source>
        <dbReference type="PIRSR" id="PIRSR601501-1"/>
    </source>
</evidence>
<evidence type="ECO:0000313" key="3">
    <source>
        <dbReference type="EMBL" id="GCD95833.1"/>
    </source>
</evidence>
<feature type="binding site" evidence="1">
    <location>
        <position position="47"/>
    </location>
    <ligand>
        <name>Mg(2+)</name>
        <dbReference type="ChEBI" id="CHEBI:18420"/>
    </ligand>
</feature>
<feature type="binding site" evidence="1">
    <location>
        <position position="69"/>
    </location>
    <ligand>
        <name>Ni(2+)</name>
        <dbReference type="ChEBI" id="CHEBI:49786"/>
    </ligand>
</feature>
<keyword evidence="1" id="KW-0408">Iron</keyword>
<dbReference type="InterPro" id="IPR029014">
    <property type="entry name" value="NiFe-Hase_large"/>
</dbReference>
<evidence type="ECO:0000256" key="2">
    <source>
        <dbReference type="SAM" id="MobiDB-lite"/>
    </source>
</evidence>
<dbReference type="EMBL" id="BIFH01000019">
    <property type="protein sequence ID" value="GCD95833.1"/>
    <property type="molecule type" value="Genomic_DNA"/>
</dbReference>